<dbReference type="PROSITE" id="PS51677">
    <property type="entry name" value="NODB"/>
    <property type="match status" value="2"/>
</dbReference>
<gene>
    <name evidence="2" type="ORF">SPTER_10240</name>
</gene>
<evidence type="ECO:0000259" key="1">
    <source>
        <dbReference type="PROSITE" id="PS51677"/>
    </source>
</evidence>
<proteinExistence type="predicted"/>
<feature type="domain" description="NodB homology" evidence="1">
    <location>
        <begin position="72"/>
        <end position="285"/>
    </location>
</feature>
<dbReference type="InterPro" id="IPR050248">
    <property type="entry name" value="Polysacc_deacetylase_ArnD"/>
</dbReference>
<reference evidence="2 3" key="1">
    <citation type="submission" date="2019-02" db="EMBL/GenBank/DDBJ databases">
        <title>Closed genome of Sporomusa termitida DSM 4440.</title>
        <authorList>
            <person name="Poehlein A."/>
            <person name="Daniel R."/>
        </authorList>
    </citation>
    <scope>NUCLEOTIDE SEQUENCE [LARGE SCALE GENOMIC DNA]</scope>
    <source>
        <strain evidence="2 3">DSM 4440</strain>
    </source>
</reference>
<protein>
    <submittedName>
        <fullName evidence="2">Polysaccharide deacetylase family sporulation protein PdaB</fullName>
    </submittedName>
</protein>
<dbReference type="SUPFAM" id="SSF88713">
    <property type="entry name" value="Glycoside hydrolase/deacetylase"/>
    <property type="match status" value="3"/>
</dbReference>
<keyword evidence="3" id="KW-1185">Reference proteome</keyword>
<dbReference type="InterPro" id="IPR002509">
    <property type="entry name" value="NODB_dom"/>
</dbReference>
<dbReference type="GO" id="GO:0005975">
    <property type="term" value="P:carbohydrate metabolic process"/>
    <property type="evidence" value="ECO:0007669"/>
    <property type="project" value="InterPro"/>
</dbReference>
<feature type="domain" description="NodB homology" evidence="1">
    <location>
        <begin position="635"/>
        <end position="842"/>
    </location>
</feature>
<evidence type="ECO:0000313" key="3">
    <source>
        <dbReference type="Proteomes" id="UP000320776"/>
    </source>
</evidence>
<name>A0A517DQT9_9FIRM</name>
<dbReference type="InterPro" id="IPR011330">
    <property type="entry name" value="Glyco_hydro/deAcase_b/a-brl"/>
</dbReference>
<dbReference type="Proteomes" id="UP000320776">
    <property type="component" value="Chromosome"/>
</dbReference>
<accession>A0A517DQT9</accession>
<dbReference type="CDD" id="cd10917">
    <property type="entry name" value="CE4_NodB_like_6s_7s"/>
    <property type="match status" value="3"/>
</dbReference>
<dbReference type="Pfam" id="PF01522">
    <property type="entry name" value="Polysacc_deac_1"/>
    <property type="match status" value="3"/>
</dbReference>
<evidence type="ECO:0000313" key="2">
    <source>
        <dbReference type="EMBL" id="QDR79729.1"/>
    </source>
</evidence>
<dbReference type="GO" id="GO:0016810">
    <property type="term" value="F:hydrolase activity, acting on carbon-nitrogen (but not peptide) bonds"/>
    <property type="evidence" value="ECO:0007669"/>
    <property type="project" value="InterPro"/>
</dbReference>
<sequence length="876" mass="95092">MAALLLLLSVCLLAGGVFLKDLFTAQTGDEYPTITDWKRSYQAEAEIAQALEQLQQSPDKASVISRGSSAQQQLALTFDGLADRGTMQRILDLLAKYQVKATFFVDGLQTAEDPQTVINIKTAGQRVENYTLYGMGKMEKLPVERLIKDFSQAQKIISITTGQGPNLLKCNDTQYTDQLLQAAKAAGFKSVVSSEFYLNATQITSFAAAEAFVGTLRPGSIVAVKLLRNAEPVINEQGLAAGAPAVDKQPGLKALPALTDQPETALIAAVERFLIVLNKADYATVYVEDFYQHNGAGTAKITPAVSGPAKIAALIRAQVAELFGSRTAYAAAATGDNQAREIKTIFTTEPAIAYTFGGLANETAVADVLGRLKELDIKATFFVAEPEMQKHPVVLRQIIADGHEIGIAIRPKNGETAAETGSTIRRNRQALQEQFGVETNLVKQPWGAVTAAAREAVASLECRLIGQAVNVVQSKHQDYTSADQVMAEIFGRSVHSLARGQIVHFRMDYYTNDKLIGDLAAIIKQRKVDNIAYATAFDNPASNPANDSQYRIKPVGEILSHTQLLYQYPVDPAAVPAHVSADRPGLRVDEANVLPEVFKRYIGNKDVAYGKSTLGFSKMEARRLDNSGLIHTGDNVVFLTFDDWGTDAAINKILYVLRKHKATATFFILTNNVLHNPNLLRAIAAEGHNIGNHSDQHKPMAARDPKTAGQVILQDKQEYSQELALAYKKLQAVTGDMARHSQPLLTRFFRPPTLAISKAGVEAVFAAGSEYIVSGSCSTNDYKAESVPQLVNIIKDGIYTKNGEVKKGSVVVMHMTDSAAYTAMALDILLTANEAKADADPSKFKVGRLADYLTEGYSQINRRQTLQLTAPAGQNI</sequence>
<organism evidence="2 3">
    <name type="scientific">Sporomusa termitida</name>
    <dbReference type="NCBI Taxonomy" id="2377"/>
    <lineage>
        <taxon>Bacteria</taxon>
        <taxon>Bacillati</taxon>
        <taxon>Bacillota</taxon>
        <taxon>Negativicutes</taxon>
        <taxon>Selenomonadales</taxon>
        <taxon>Sporomusaceae</taxon>
        <taxon>Sporomusa</taxon>
    </lineage>
</organism>
<dbReference type="PANTHER" id="PTHR10587">
    <property type="entry name" value="GLYCOSYL TRANSFERASE-RELATED"/>
    <property type="match status" value="1"/>
</dbReference>
<dbReference type="AlphaFoldDB" id="A0A517DQT9"/>
<dbReference type="PANTHER" id="PTHR10587:SF137">
    <property type="entry name" value="4-DEOXY-4-FORMAMIDO-L-ARABINOSE-PHOSPHOUNDECAPRENOL DEFORMYLASE ARND-RELATED"/>
    <property type="match status" value="1"/>
</dbReference>
<dbReference type="KEGG" id="sted:SPTER_10240"/>
<dbReference type="EMBL" id="CP036259">
    <property type="protein sequence ID" value="QDR79729.1"/>
    <property type="molecule type" value="Genomic_DNA"/>
</dbReference>
<dbReference type="Gene3D" id="3.20.20.370">
    <property type="entry name" value="Glycoside hydrolase/deacetylase"/>
    <property type="match status" value="3"/>
</dbReference>